<evidence type="ECO:0000313" key="9">
    <source>
        <dbReference type="Proteomes" id="UP000262825"/>
    </source>
</evidence>
<comment type="subcellular location">
    <subcellularLocation>
        <location evidence="7">Cell membrane</location>
        <topology evidence="7">Lipid-anchor</topology>
        <topology evidence="7">GPI-anchor</topology>
    </subcellularLocation>
    <subcellularLocation>
        <location evidence="1">Membrane</location>
        <topology evidence="1">Lipid-anchor</topology>
        <topology evidence="1">GPI-anchor</topology>
    </subcellularLocation>
</comment>
<dbReference type="Proteomes" id="UP000262825">
    <property type="component" value="Unassembled WGS sequence"/>
</dbReference>
<evidence type="ECO:0000256" key="7">
    <source>
        <dbReference type="RuleBase" id="RU361209"/>
    </source>
</evidence>
<dbReference type="InterPro" id="IPR004886">
    <property type="entry name" value="Glucanosyltransferase"/>
</dbReference>
<evidence type="ECO:0000256" key="3">
    <source>
        <dbReference type="ARBA" id="ARBA00022622"/>
    </source>
</evidence>
<evidence type="ECO:0000256" key="2">
    <source>
        <dbReference type="ARBA" id="ARBA00007528"/>
    </source>
</evidence>
<dbReference type="Pfam" id="PF03198">
    <property type="entry name" value="Glyco_hydro_72"/>
    <property type="match status" value="1"/>
</dbReference>
<dbReference type="VEuPathDB" id="FungiDB:SCODWIG_02075"/>
<reference evidence="9" key="1">
    <citation type="submission" date="2018-06" db="EMBL/GenBank/DDBJ databases">
        <authorList>
            <person name="Guldener U."/>
        </authorList>
    </citation>
    <scope>NUCLEOTIDE SEQUENCE [LARGE SCALE GENOMIC DNA]</scope>
    <source>
        <strain evidence="9">UTAD17</strain>
    </source>
</reference>
<dbReference type="PANTHER" id="PTHR31468:SF4">
    <property type="entry name" value="1,3-BETA-GLUCANOSYLTRANSFERASE GAS3-RELATED"/>
    <property type="match status" value="1"/>
</dbReference>
<dbReference type="GO" id="GO:0005886">
    <property type="term" value="C:plasma membrane"/>
    <property type="evidence" value="ECO:0007669"/>
    <property type="project" value="UniProtKB-SubCell"/>
</dbReference>
<organism evidence="8 9">
    <name type="scientific">Saccharomycodes ludwigii</name>
    <dbReference type="NCBI Taxonomy" id="36035"/>
    <lineage>
        <taxon>Eukaryota</taxon>
        <taxon>Fungi</taxon>
        <taxon>Dikarya</taxon>
        <taxon>Ascomycota</taxon>
        <taxon>Saccharomycotina</taxon>
        <taxon>Saccharomycetes</taxon>
        <taxon>Saccharomycodales</taxon>
        <taxon>Saccharomycodaceae</taxon>
        <taxon>Saccharomycodes</taxon>
    </lineage>
</organism>
<dbReference type="EMBL" id="UFAJ01000324">
    <property type="protein sequence ID" value="SSD60314.1"/>
    <property type="molecule type" value="Genomic_DNA"/>
</dbReference>
<keyword evidence="7" id="KW-0472">Membrane</keyword>
<evidence type="ECO:0000256" key="1">
    <source>
        <dbReference type="ARBA" id="ARBA00004589"/>
    </source>
</evidence>
<dbReference type="GO" id="GO:0016740">
    <property type="term" value="F:transferase activity"/>
    <property type="evidence" value="ECO:0007669"/>
    <property type="project" value="UniProtKB-KW"/>
</dbReference>
<protein>
    <recommendedName>
        <fullName evidence="7">1,3-beta-glucanosyltransferase</fullName>
        <ecNumber evidence="7">2.4.1.-</ecNumber>
    </recommendedName>
</protein>
<dbReference type="SUPFAM" id="SSF51445">
    <property type="entry name" value="(Trans)glycosidases"/>
    <property type="match status" value="1"/>
</dbReference>
<keyword evidence="6" id="KW-0961">Cell wall biogenesis/degradation</keyword>
<dbReference type="AlphaFoldDB" id="A0A376B756"/>
<dbReference type="GO" id="GO:0098552">
    <property type="term" value="C:side of membrane"/>
    <property type="evidence" value="ECO:0007669"/>
    <property type="project" value="UniProtKB-KW"/>
</dbReference>
<evidence type="ECO:0000256" key="5">
    <source>
        <dbReference type="ARBA" id="ARBA00023180"/>
    </source>
</evidence>
<dbReference type="PANTHER" id="PTHR31468">
    <property type="entry name" value="1,3-BETA-GLUCANOSYLTRANSFERASE GAS1"/>
    <property type="match status" value="1"/>
</dbReference>
<comment type="similarity">
    <text evidence="2 7">Belongs to the glycosyl hydrolase 72 family.</text>
</comment>
<dbReference type="InterPro" id="IPR017853">
    <property type="entry name" value="GH"/>
</dbReference>
<keyword evidence="7 8" id="KW-0808">Transferase</keyword>
<keyword evidence="4" id="KW-0732">Signal</keyword>
<dbReference type="GO" id="GO:0071970">
    <property type="term" value="P:fungal-type cell wall (1-&gt;3)-beta-D-glucan biosynthetic process"/>
    <property type="evidence" value="ECO:0007669"/>
    <property type="project" value="TreeGrafter"/>
</dbReference>
<dbReference type="EC" id="2.4.1.-" evidence="7"/>
<evidence type="ECO:0000256" key="6">
    <source>
        <dbReference type="ARBA" id="ARBA00023316"/>
    </source>
</evidence>
<keyword evidence="5" id="KW-0325">Glycoprotein</keyword>
<evidence type="ECO:0000256" key="4">
    <source>
        <dbReference type="ARBA" id="ARBA00022729"/>
    </source>
</evidence>
<keyword evidence="3 7" id="KW-0336">GPI-anchor</keyword>
<sequence>MLLFSICFFQPSNAAMPIHVNGSRFIQPADSINDPATNKVFFIKGIDYQPGGSSGYNSKSNSDALSNVDICLRDTFAFQQLGINTIRVYALNPDLNHDECMSVLNKAGIYLILDVNGPNYGENLNRADPSNTYNAAYLTRIFKFIEAFKNYPNVLGFFSGNEVINDESNYASVDPAYIRAIQRDMKQYIAKHSNRSIPVGYSAADNTNLRLATYAYLQCNSIDGKLLNRVLQESSSDFFGLNSYQWCSGGGSASWQSSGYAILNSSFSSLLHSPILFSEYGCNSNPPRTFTEVSQGVYNGLINTFSGGLVYEYSEENNNYGMVKINPNDNSIMYKQDFINLKNQFAKVSLPVIYESSINNKNDNVIKCDASLIKSKYDEFGVNDFVIVDQPSNIASLIKNGVKPSNVGTIKKDYIPASTFSYDVIDVTGNTLTPTITYHTENQSDYPSSSFVTNTSSLSKIINSQKLITSFATSNGNATSVSHIIVSSFSSMKTLKNKDRAIKLTTDFGLFGLLAGVFLAFL</sequence>
<dbReference type="Gene3D" id="3.20.20.80">
    <property type="entry name" value="Glycosidases"/>
    <property type="match status" value="1"/>
</dbReference>
<keyword evidence="9" id="KW-1185">Reference proteome</keyword>
<dbReference type="GO" id="GO:0031505">
    <property type="term" value="P:fungal-type cell wall organization"/>
    <property type="evidence" value="ECO:0007669"/>
    <property type="project" value="TreeGrafter"/>
</dbReference>
<proteinExistence type="inferred from homology"/>
<evidence type="ECO:0000313" key="8">
    <source>
        <dbReference type="EMBL" id="SSD60314.1"/>
    </source>
</evidence>
<name>A0A376B756_9ASCO</name>
<accession>A0A376B756</accession>
<keyword evidence="7" id="KW-0449">Lipoprotein</keyword>
<comment type="function">
    <text evidence="7">Splits internally a 1,3-beta-glucan molecule and transfers the newly generated reducing end (the donor) to the non-reducing end of another 1,3-beta-glucan molecule (the acceptor) forming a 1,3-beta linkage, resulting in the elongation of 1,3-beta-glucan chains in the cell wall.</text>
</comment>
<gene>
    <name evidence="8" type="ORF">SCODWIG_02075</name>
</gene>